<reference evidence="1" key="1">
    <citation type="journal article" date="2014" name="Front. Microbiol.">
        <title>High frequency of phylogenetically diverse reductive dehalogenase-homologous genes in deep subseafloor sedimentary metagenomes.</title>
        <authorList>
            <person name="Kawai M."/>
            <person name="Futagami T."/>
            <person name="Toyoda A."/>
            <person name="Takaki Y."/>
            <person name="Nishi S."/>
            <person name="Hori S."/>
            <person name="Arai W."/>
            <person name="Tsubouchi T."/>
            <person name="Morono Y."/>
            <person name="Uchiyama I."/>
            <person name="Ito T."/>
            <person name="Fujiyama A."/>
            <person name="Inagaki F."/>
            <person name="Takami H."/>
        </authorList>
    </citation>
    <scope>NUCLEOTIDE SEQUENCE</scope>
    <source>
        <strain evidence="1">Expedition CK06-06</strain>
    </source>
</reference>
<accession>X0YPI6</accession>
<evidence type="ECO:0000313" key="1">
    <source>
        <dbReference type="EMBL" id="GAG48827.1"/>
    </source>
</evidence>
<dbReference type="EMBL" id="BARS01051799">
    <property type="protein sequence ID" value="GAG48827.1"/>
    <property type="molecule type" value="Genomic_DNA"/>
</dbReference>
<proteinExistence type="predicted"/>
<gene>
    <name evidence="1" type="ORF">S01H1_77098</name>
</gene>
<feature type="non-terminal residue" evidence="1">
    <location>
        <position position="82"/>
    </location>
</feature>
<comment type="caution">
    <text evidence="1">The sequence shown here is derived from an EMBL/GenBank/DDBJ whole genome shotgun (WGS) entry which is preliminary data.</text>
</comment>
<protein>
    <submittedName>
        <fullName evidence="1">Uncharacterized protein</fullName>
    </submittedName>
</protein>
<name>X0YPI6_9ZZZZ</name>
<dbReference type="AlphaFoldDB" id="X0YPI6"/>
<sequence length="82" mass="8630">MAGVKGRSGRKKVTVNSNNGKARLDALLPEALTNIEVAVQGTVECPQCGHKTGGDGDVLLSKWVAEMRLGKPRQAVGMEAEV</sequence>
<organism evidence="1">
    <name type="scientific">marine sediment metagenome</name>
    <dbReference type="NCBI Taxonomy" id="412755"/>
    <lineage>
        <taxon>unclassified sequences</taxon>
        <taxon>metagenomes</taxon>
        <taxon>ecological metagenomes</taxon>
    </lineage>
</organism>